<dbReference type="AlphaFoldDB" id="B5D1E0"/>
<dbReference type="EMBL" id="ABQC02000023">
    <property type="protein sequence ID" value="EDY94790.1"/>
    <property type="molecule type" value="Genomic_DNA"/>
</dbReference>
<dbReference type="InterPro" id="IPR024361">
    <property type="entry name" value="BACON"/>
</dbReference>
<proteinExistence type="predicted"/>
<dbReference type="OrthoDB" id="1050623at2"/>
<reference evidence="1 2" key="2">
    <citation type="submission" date="2008-08" db="EMBL/GenBank/DDBJ databases">
        <authorList>
            <person name="Fulton L."/>
            <person name="Clifton S."/>
            <person name="Fulton B."/>
            <person name="Xu J."/>
            <person name="Minx P."/>
            <person name="Pepin K.H."/>
            <person name="Johnson M."/>
            <person name="Thiruvilangam P."/>
            <person name="Bhonagiri V."/>
            <person name="Nash W.E."/>
            <person name="Mardis E.R."/>
            <person name="Wilson R.K."/>
        </authorList>
    </citation>
    <scope>NUCLEOTIDE SEQUENCE [LARGE SCALE GENOMIC DNA]</scope>
    <source>
        <strain evidence="2">DSM 17135 / JCM 12973 / M2</strain>
    </source>
</reference>
<gene>
    <name evidence="1" type="ORF">BACPLE_03202</name>
</gene>
<dbReference type="RefSeq" id="WP_007563402.1">
    <property type="nucleotide sequence ID" value="NZ_CAXSQN010000001.1"/>
</dbReference>
<evidence type="ECO:0000313" key="1">
    <source>
        <dbReference type="EMBL" id="EDY94790.1"/>
    </source>
</evidence>
<dbReference type="eggNOG" id="ENOG5033P2X">
    <property type="taxonomic scope" value="Bacteria"/>
</dbReference>
<reference evidence="1 2" key="1">
    <citation type="submission" date="2008-08" db="EMBL/GenBank/DDBJ databases">
        <title>Draft genome sequence of Bacteroides plebeius (DSM 17135).</title>
        <authorList>
            <person name="Sudarsanam P."/>
            <person name="Ley R."/>
            <person name="Guruge J."/>
            <person name="Turnbaugh P.J."/>
            <person name="Mahowald M."/>
            <person name="Liep D."/>
            <person name="Gordon J."/>
        </authorList>
    </citation>
    <scope>NUCLEOTIDE SEQUENCE [LARGE SCALE GENOMIC DNA]</scope>
    <source>
        <strain evidence="2">DSM 17135 / JCM 12973 / M2</strain>
    </source>
</reference>
<dbReference type="Gene3D" id="2.60.40.10">
    <property type="entry name" value="Immunoglobulins"/>
    <property type="match status" value="2"/>
</dbReference>
<sequence length="337" mass="37320">MKKIHILCIGIFLLCITGCSEEESIPQELKVIETHADFDCFGGTGTIQFTSSSPATVTSNEDWCKVSLAGNIITLEVEPNLSINSRTAIVYLKTETQETFVPISQLGDILYHDFQNVSFSGEGGEMTFHVKSNHNVIFENVDTSWITITQEEDVVTIKATPLTRGLRENTILIKAGEHQIAITFKQVNITGLYDCFINGGTTNYGTCTIETTEKENVYRVTPEGSAFDAPYNIIYNNGKLSIPFGQYLGKYEGNQPYVYLCSYDKVGRLGWNSNSSYEAEFRLENDKAVLTFKDNGSWSGQHIDGFYYGLFSNLLENGGTTTGAGIAAIVDLVWISK</sequence>
<protein>
    <submittedName>
        <fullName evidence="1">Uncharacterized protein</fullName>
    </submittedName>
</protein>
<dbReference type="Proteomes" id="UP000003452">
    <property type="component" value="Unassembled WGS sequence"/>
</dbReference>
<dbReference type="HOGENOM" id="CLU_068000_0_0_10"/>
<comment type="caution">
    <text evidence="1">The sequence shown here is derived from an EMBL/GenBank/DDBJ whole genome shotgun (WGS) entry which is preliminary data.</text>
</comment>
<dbReference type="CDD" id="cd14948">
    <property type="entry name" value="BACON"/>
    <property type="match status" value="1"/>
</dbReference>
<accession>B5D1E0</accession>
<dbReference type="InterPro" id="IPR013783">
    <property type="entry name" value="Ig-like_fold"/>
</dbReference>
<name>B5D1E0_PHOPM</name>
<organism evidence="1 2">
    <name type="scientific">Phocaeicola plebeius (strain DSM 17135 / JCM 12973 / CCUG 54634 / M2)</name>
    <name type="common">Bacteroides plebeius</name>
    <dbReference type="NCBI Taxonomy" id="484018"/>
    <lineage>
        <taxon>Bacteria</taxon>
        <taxon>Pseudomonadati</taxon>
        <taxon>Bacteroidota</taxon>
        <taxon>Bacteroidia</taxon>
        <taxon>Bacteroidales</taxon>
        <taxon>Bacteroidaceae</taxon>
        <taxon>Phocaeicola</taxon>
    </lineage>
</organism>
<evidence type="ECO:0000313" key="2">
    <source>
        <dbReference type="Proteomes" id="UP000003452"/>
    </source>
</evidence>
<dbReference type="GeneID" id="43185915"/>